<reference evidence="8" key="1">
    <citation type="submission" date="2019-08" db="EMBL/GenBank/DDBJ databases">
        <title>The improved chromosome-level genome for the pearl oyster Pinctada fucata martensii using PacBio sequencing and Hi-C.</title>
        <authorList>
            <person name="Zheng Z."/>
        </authorList>
    </citation>
    <scope>NUCLEOTIDE SEQUENCE</scope>
    <source>
        <strain evidence="8">ZZ-2019</strain>
        <tissue evidence="8">Adductor muscle</tissue>
    </source>
</reference>
<protein>
    <submittedName>
        <fullName evidence="8">Uncharacterized protein</fullName>
    </submittedName>
</protein>
<evidence type="ECO:0000256" key="7">
    <source>
        <dbReference type="SAM" id="Phobius"/>
    </source>
</evidence>
<keyword evidence="4 7" id="KW-1133">Transmembrane helix</keyword>
<evidence type="ECO:0000256" key="6">
    <source>
        <dbReference type="SAM" id="MobiDB-lite"/>
    </source>
</evidence>
<dbReference type="Proteomes" id="UP001186944">
    <property type="component" value="Unassembled WGS sequence"/>
</dbReference>
<sequence>MMTSLVSRAACRLQQQNKILASCTGLRRFYSQNNEGKKESDLAESEEAEEQSYQGNSYDRSRTNVAFPTTWDKYILVWTKTFPDFASIPECMSAGQLNRAHDIKRIKINLHLFIFGFACLGVGLYEGKKEKASGRKTEQKAQEERMMKWRWEHIKEEEAKAEAKFQMELRKFKEEEAVYYGKKLTT</sequence>
<keyword evidence="9" id="KW-1185">Reference proteome</keyword>
<keyword evidence="3 7" id="KW-0812">Transmembrane</keyword>
<dbReference type="Pfam" id="PF06388">
    <property type="entry name" value="DUF1075"/>
    <property type="match status" value="1"/>
</dbReference>
<name>A0AA88YE60_PINIB</name>
<evidence type="ECO:0000256" key="2">
    <source>
        <dbReference type="ARBA" id="ARBA00007363"/>
    </source>
</evidence>
<proteinExistence type="inferred from homology"/>
<evidence type="ECO:0000256" key="4">
    <source>
        <dbReference type="ARBA" id="ARBA00022989"/>
    </source>
</evidence>
<gene>
    <name evidence="8" type="ORF">FSP39_011745</name>
</gene>
<dbReference type="PANTHER" id="PTHR13674:SF5">
    <property type="entry name" value="UPF0389 PROTEIN CG9231"/>
    <property type="match status" value="1"/>
</dbReference>
<evidence type="ECO:0000313" key="8">
    <source>
        <dbReference type="EMBL" id="KAK3097653.1"/>
    </source>
</evidence>
<feature type="region of interest" description="Disordered" evidence="6">
    <location>
        <begin position="37"/>
        <end position="56"/>
    </location>
</feature>
<dbReference type="AlphaFoldDB" id="A0AA88YE60"/>
<dbReference type="InterPro" id="IPR009432">
    <property type="entry name" value="DUF1075"/>
</dbReference>
<feature type="transmembrane region" description="Helical" evidence="7">
    <location>
        <begin position="108"/>
        <end position="125"/>
    </location>
</feature>
<evidence type="ECO:0000256" key="3">
    <source>
        <dbReference type="ARBA" id="ARBA00022692"/>
    </source>
</evidence>
<dbReference type="PANTHER" id="PTHR13674">
    <property type="entry name" value="GROWTH AND TRANSFORMATION-DEPENDENT PROTEIN"/>
    <property type="match status" value="1"/>
</dbReference>
<keyword evidence="5 7" id="KW-0472">Membrane</keyword>
<dbReference type="EMBL" id="VSWD01000007">
    <property type="protein sequence ID" value="KAK3097653.1"/>
    <property type="molecule type" value="Genomic_DNA"/>
</dbReference>
<comment type="similarity">
    <text evidence="2">Belongs to the UPF0389 family.</text>
</comment>
<organism evidence="8 9">
    <name type="scientific">Pinctada imbricata</name>
    <name type="common">Atlantic pearl-oyster</name>
    <name type="synonym">Pinctada martensii</name>
    <dbReference type="NCBI Taxonomy" id="66713"/>
    <lineage>
        <taxon>Eukaryota</taxon>
        <taxon>Metazoa</taxon>
        <taxon>Spiralia</taxon>
        <taxon>Lophotrochozoa</taxon>
        <taxon>Mollusca</taxon>
        <taxon>Bivalvia</taxon>
        <taxon>Autobranchia</taxon>
        <taxon>Pteriomorphia</taxon>
        <taxon>Pterioida</taxon>
        <taxon>Pterioidea</taxon>
        <taxon>Pteriidae</taxon>
        <taxon>Pinctada</taxon>
    </lineage>
</organism>
<accession>A0AA88YE60</accession>
<evidence type="ECO:0000256" key="1">
    <source>
        <dbReference type="ARBA" id="ARBA00004167"/>
    </source>
</evidence>
<comment type="caution">
    <text evidence="8">The sequence shown here is derived from an EMBL/GenBank/DDBJ whole genome shotgun (WGS) entry which is preliminary data.</text>
</comment>
<evidence type="ECO:0000256" key="5">
    <source>
        <dbReference type="ARBA" id="ARBA00023136"/>
    </source>
</evidence>
<comment type="subcellular location">
    <subcellularLocation>
        <location evidence="1">Membrane</location>
        <topology evidence="1">Single-pass membrane protein</topology>
    </subcellularLocation>
</comment>
<dbReference type="GO" id="GO:0016020">
    <property type="term" value="C:membrane"/>
    <property type="evidence" value="ECO:0007669"/>
    <property type="project" value="UniProtKB-SubCell"/>
</dbReference>
<evidence type="ECO:0000313" key="9">
    <source>
        <dbReference type="Proteomes" id="UP001186944"/>
    </source>
</evidence>